<name>A0A7X1E8U4_9BACT</name>
<dbReference type="Pfam" id="PF13460">
    <property type="entry name" value="NAD_binding_10"/>
    <property type="match status" value="1"/>
</dbReference>
<dbReference type="Proteomes" id="UP000526501">
    <property type="component" value="Unassembled WGS sequence"/>
</dbReference>
<dbReference type="EMBL" id="JACHVC010000012">
    <property type="protein sequence ID" value="MBC2606724.1"/>
    <property type="molecule type" value="Genomic_DNA"/>
</dbReference>
<proteinExistence type="predicted"/>
<dbReference type="InterPro" id="IPR036291">
    <property type="entry name" value="NAD(P)-bd_dom_sf"/>
</dbReference>
<organism evidence="2 3">
    <name type="scientific">Pelagicoccus albus</name>
    <dbReference type="NCBI Taxonomy" id="415222"/>
    <lineage>
        <taxon>Bacteria</taxon>
        <taxon>Pseudomonadati</taxon>
        <taxon>Verrucomicrobiota</taxon>
        <taxon>Opitutia</taxon>
        <taxon>Puniceicoccales</taxon>
        <taxon>Pelagicoccaceae</taxon>
        <taxon>Pelagicoccus</taxon>
    </lineage>
</organism>
<dbReference type="Gene3D" id="3.40.50.720">
    <property type="entry name" value="NAD(P)-binding Rossmann-like Domain"/>
    <property type="match status" value="1"/>
</dbReference>
<reference evidence="2 3" key="1">
    <citation type="submission" date="2020-07" db="EMBL/GenBank/DDBJ databases">
        <authorList>
            <person name="Feng X."/>
        </authorList>
    </citation>
    <scope>NUCLEOTIDE SEQUENCE [LARGE SCALE GENOMIC DNA]</scope>
    <source>
        <strain evidence="2 3">JCM23202</strain>
    </source>
</reference>
<dbReference type="CDD" id="cd05250">
    <property type="entry name" value="CC3_like_SDR_a"/>
    <property type="match status" value="1"/>
</dbReference>
<evidence type="ECO:0000313" key="3">
    <source>
        <dbReference type="Proteomes" id="UP000526501"/>
    </source>
</evidence>
<keyword evidence="3" id="KW-1185">Reference proteome</keyword>
<dbReference type="AlphaFoldDB" id="A0A7X1E8U4"/>
<evidence type="ECO:0000313" key="2">
    <source>
        <dbReference type="EMBL" id="MBC2606724.1"/>
    </source>
</evidence>
<dbReference type="RefSeq" id="WP_185660589.1">
    <property type="nucleotide sequence ID" value="NZ_CAWPOO010000012.1"/>
</dbReference>
<dbReference type="SUPFAM" id="SSF51735">
    <property type="entry name" value="NAD(P)-binding Rossmann-fold domains"/>
    <property type="match status" value="1"/>
</dbReference>
<feature type="domain" description="NAD(P)-binding" evidence="1">
    <location>
        <begin position="9"/>
        <end position="119"/>
    </location>
</feature>
<evidence type="ECO:0000259" key="1">
    <source>
        <dbReference type="Pfam" id="PF13460"/>
    </source>
</evidence>
<comment type="caution">
    <text evidence="2">The sequence shown here is derived from an EMBL/GenBank/DDBJ whole genome shotgun (WGS) entry which is preliminary data.</text>
</comment>
<dbReference type="InterPro" id="IPR016040">
    <property type="entry name" value="NAD(P)-bd_dom"/>
</dbReference>
<protein>
    <submittedName>
        <fullName evidence="2">Oxidoreductase</fullName>
    </submittedName>
</protein>
<dbReference type="PANTHER" id="PTHR14097:SF7">
    <property type="entry name" value="OXIDOREDUCTASE HTATIP2"/>
    <property type="match status" value="1"/>
</dbReference>
<accession>A0A7X1E8U4</accession>
<gene>
    <name evidence="2" type="ORF">H5P27_11790</name>
</gene>
<sequence length="228" mass="24921">MGKSVLLAGATGLVGSQLLELLLADERIDLVRCVSRRPLEVKSEKLESVVAGFDSIGELAELFEVDTVFCCLGTTMKKAGSREAFRKVDYEYPLSLARHARQAGVERYVLVSAAGADPNSRIFYNRTKGEVEASIEGLGFPSFDILRPSLLLGNRDESRLGEDLAKAASPLLNLILRGPLRKYRPMPSSKLAAVMAELPFSPMGGKRVFENGQIFEMSQTGQPVIDRT</sequence>
<dbReference type="PANTHER" id="PTHR14097">
    <property type="entry name" value="OXIDOREDUCTASE HTATIP2"/>
    <property type="match status" value="1"/>
</dbReference>